<keyword evidence="4" id="KW-0472">Membrane</keyword>
<sequence>MQQLLASVPLWVPIAMLVVTAAAIGYAGVRLAAVADVLADRTGLGEVIAGAIFVGGATSLPGIITSVSTAAQGHPTLAIGNALGGLTVQTAFLAIVTSPHEGVRADF</sequence>
<evidence type="ECO:0000313" key="6">
    <source>
        <dbReference type="EMBL" id="MBP0447543.1"/>
    </source>
</evidence>
<keyword evidence="7" id="KW-1185">Reference proteome</keyword>
<gene>
    <name evidence="6" type="ORF">J8J14_22550</name>
</gene>
<evidence type="ECO:0000256" key="1">
    <source>
        <dbReference type="ARBA" id="ARBA00004141"/>
    </source>
</evidence>
<dbReference type="InterPro" id="IPR004837">
    <property type="entry name" value="NaCa_Exmemb"/>
</dbReference>
<evidence type="ECO:0000256" key="3">
    <source>
        <dbReference type="ARBA" id="ARBA00022989"/>
    </source>
</evidence>
<name>A0ABS4AKJ5_9PROT</name>
<evidence type="ECO:0000256" key="4">
    <source>
        <dbReference type="ARBA" id="ARBA00023136"/>
    </source>
</evidence>
<proteinExistence type="predicted"/>
<protein>
    <recommendedName>
        <fullName evidence="5">Sodium/calcium exchanger membrane region domain-containing protein</fullName>
    </recommendedName>
</protein>
<reference evidence="6 7" key="1">
    <citation type="submission" date="2021-03" db="EMBL/GenBank/DDBJ databases">
        <authorList>
            <person name="So Y."/>
        </authorList>
    </citation>
    <scope>NUCLEOTIDE SEQUENCE [LARGE SCALE GENOMIC DNA]</scope>
    <source>
        <strain evidence="6 7">SSH11</strain>
    </source>
</reference>
<dbReference type="Pfam" id="PF01699">
    <property type="entry name" value="Na_Ca_ex"/>
    <property type="match status" value="1"/>
</dbReference>
<evidence type="ECO:0000313" key="7">
    <source>
        <dbReference type="Proteomes" id="UP000681594"/>
    </source>
</evidence>
<evidence type="ECO:0000256" key="2">
    <source>
        <dbReference type="ARBA" id="ARBA00022692"/>
    </source>
</evidence>
<dbReference type="RefSeq" id="WP_209381810.1">
    <property type="nucleotide sequence ID" value="NZ_JAGIZB010000041.1"/>
</dbReference>
<evidence type="ECO:0000259" key="5">
    <source>
        <dbReference type="Pfam" id="PF01699"/>
    </source>
</evidence>
<dbReference type="InterPro" id="IPR044880">
    <property type="entry name" value="NCX_ion-bd_dom_sf"/>
</dbReference>
<keyword evidence="2" id="KW-0812">Transmembrane</keyword>
<feature type="domain" description="Sodium/calcium exchanger membrane region" evidence="5">
    <location>
        <begin position="14"/>
        <end position="93"/>
    </location>
</feature>
<comment type="caution">
    <text evidence="6">The sequence shown here is derived from an EMBL/GenBank/DDBJ whole genome shotgun (WGS) entry which is preliminary data.</text>
</comment>
<organism evidence="6 7">
    <name type="scientific">Pararoseomonas baculiformis</name>
    <dbReference type="NCBI Taxonomy" id="2820812"/>
    <lineage>
        <taxon>Bacteria</taxon>
        <taxon>Pseudomonadati</taxon>
        <taxon>Pseudomonadota</taxon>
        <taxon>Alphaproteobacteria</taxon>
        <taxon>Acetobacterales</taxon>
        <taxon>Acetobacteraceae</taxon>
        <taxon>Pararoseomonas</taxon>
    </lineage>
</organism>
<accession>A0ABS4AKJ5</accession>
<dbReference type="Gene3D" id="1.20.1420.30">
    <property type="entry name" value="NCX, central ion-binding region"/>
    <property type="match status" value="1"/>
</dbReference>
<comment type="subcellular location">
    <subcellularLocation>
        <location evidence="1">Membrane</location>
        <topology evidence="1">Multi-pass membrane protein</topology>
    </subcellularLocation>
</comment>
<keyword evidence="3" id="KW-1133">Transmembrane helix</keyword>
<dbReference type="Proteomes" id="UP000681594">
    <property type="component" value="Unassembled WGS sequence"/>
</dbReference>
<dbReference type="EMBL" id="JAGIZB010000041">
    <property type="protein sequence ID" value="MBP0447543.1"/>
    <property type="molecule type" value="Genomic_DNA"/>
</dbReference>